<name>A0AAV5B6D2_9ACTN</name>
<evidence type="ECO:0000313" key="2">
    <source>
        <dbReference type="Proteomes" id="UP001055025"/>
    </source>
</evidence>
<comment type="caution">
    <text evidence="1">The sequence shown here is derived from an EMBL/GenBank/DDBJ whole genome shotgun (WGS) entry which is preliminary data.</text>
</comment>
<dbReference type="Gene3D" id="1.25.10.10">
    <property type="entry name" value="Leucine-rich Repeat Variant"/>
    <property type="match status" value="1"/>
</dbReference>
<proteinExistence type="predicted"/>
<dbReference type="RefSeq" id="WP_135978327.1">
    <property type="nucleotide sequence ID" value="NZ_BQKC01000001.1"/>
</dbReference>
<dbReference type="EMBL" id="BQKC01000001">
    <property type="protein sequence ID" value="GJM55826.1"/>
    <property type="molecule type" value="Genomic_DNA"/>
</dbReference>
<evidence type="ECO:0000313" key="1">
    <source>
        <dbReference type="EMBL" id="GJM55826.1"/>
    </source>
</evidence>
<dbReference type="Proteomes" id="UP001055025">
    <property type="component" value="Unassembled WGS sequence"/>
</dbReference>
<gene>
    <name evidence="1" type="ORF">ATOP_14810</name>
</gene>
<evidence type="ECO:0008006" key="3">
    <source>
        <dbReference type="Google" id="ProtNLM"/>
    </source>
</evidence>
<dbReference type="AlphaFoldDB" id="A0AAV5B6D2"/>
<accession>A0AAV5B6D2</accession>
<organism evidence="1 2">
    <name type="scientific">Granulimonas faecalis</name>
    <dbReference type="NCBI Taxonomy" id="2894155"/>
    <lineage>
        <taxon>Bacteria</taxon>
        <taxon>Bacillati</taxon>
        <taxon>Actinomycetota</taxon>
        <taxon>Coriobacteriia</taxon>
        <taxon>Coriobacteriales</taxon>
        <taxon>Kribbibacteriaceae</taxon>
        <taxon>Granulimonas</taxon>
    </lineage>
</organism>
<dbReference type="SUPFAM" id="SSF48371">
    <property type="entry name" value="ARM repeat"/>
    <property type="match status" value="1"/>
</dbReference>
<dbReference type="InterPro" id="IPR011989">
    <property type="entry name" value="ARM-like"/>
</dbReference>
<reference evidence="1" key="1">
    <citation type="journal article" date="2022" name="Int. J. Syst. Evol. Microbiol.">
        <title>Granulimonas faecalis gen. nov., sp. nov., and Leptogranulimonas caecicola gen. nov., sp. nov., novel lactate-producing Atopobiaceae bacteria isolated from mouse intestines, and an emended description of the family Atopobiaceae.</title>
        <authorList>
            <person name="Morinaga K."/>
            <person name="Kusada H."/>
            <person name="Sakamoto S."/>
            <person name="Murakami T."/>
            <person name="Toyoda A."/>
            <person name="Mori H."/>
            <person name="Meng X.Y."/>
            <person name="Takashino M."/>
            <person name="Murotomi K."/>
            <person name="Tamaki H."/>
        </authorList>
    </citation>
    <scope>NUCLEOTIDE SEQUENCE</scope>
    <source>
        <strain evidence="1">OPF53</strain>
    </source>
</reference>
<sequence>MADNDIEKLIEDLSAPGRRARQDAAHAVAALAAEDPAAVASHVEELCDALERPEAQTRWEVLSALTSLAAVDKEACAAAVESAEASLFDEDSSMVRLAAFRLIVQAGLGGAEEAGRVWPVLDEAVQCFHGDPEYRDMLVALVSFAQGPAPKDVRDALAERVSFDAEKSTLPYIKAYSQEIVEAAKADR</sequence>
<keyword evidence="2" id="KW-1185">Reference proteome</keyword>
<protein>
    <recommendedName>
        <fullName evidence="3">HEAT repeat protein</fullName>
    </recommendedName>
</protein>
<dbReference type="InterPro" id="IPR016024">
    <property type="entry name" value="ARM-type_fold"/>
</dbReference>